<dbReference type="EMBL" id="SIUB01000006">
    <property type="protein sequence ID" value="TBN51726.1"/>
    <property type="molecule type" value="Genomic_DNA"/>
</dbReference>
<keyword evidence="7" id="KW-1185">Reference proteome</keyword>
<accession>A0A4Q9GFT7</accession>
<dbReference type="Gene3D" id="3.30.70.920">
    <property type="match status" value="1"/>
</dbReference>
<name>A0A4Q9GFT7_9HYPH</name>
<keyword evidence="2" id="KW-0238">DNA-binding</keyword>
<dbReference type="Proteomes" id="UP000291613">
    <property type="component" value="Unassembled WGS sequence"/>
</dbReference>
<dbReference type="InterPro" id="IPR011008">
    <property type="entry name" value="Dimeric_a/b-barrel"/>
</dbReference>
<dbReference type="SUPFAM" id="SSF54909">
    <property type="entry name" value="Dimeric alpha+beta barrel"/>
    <property type="match status" value="1"/>
</dbReference>
<evidence type="ECO:0000259" key="4">
    <source>
        <dbReference type="Pfam" id="PF13404"/>
    </source>
</evidence>
<feature type="domain" description="HTH asnC-type" evidence="4">
    <location>
        <begin position="71"/>
        <end position="109"/>
    </location>
</feature>
<gene>
    <name evidence="6" type="ORF">EYR15_12475</name>
</gene>
<dbReference type="InterPro" id="IPR019888">
    <property type="entry name" value="Tscrpt_reg_AsnC-like"/>
</dbReference>
<dbReference type="GO" id="GO:0043565">
    <property type="term" value="F:sequence-specific DNA binding"/>
    <property type="evidence" value="ECO:0007669"/>
    <property type="project" value="InterPro"/>
</dbReference>
<dbReference type="InterPro" id="IPR036388">
    <property type="entry name" value="WH-like_DNA-bd_sf"/>
</dbReference>
<dbReference type="Pfam" id="PF13404">
    <property type="entry name" value="HTH_AsnC-type"/>
    <property type="match status" value="1"/>
</dbReference>
<evidence type="ECO:0000256" key="1">
    <source>
        <dbReference type="ARBA" id="ARBA00023015"/>
    </source>
</evidence>
<protein>
    <submittedName>
        <fullName evidence="6">Lrp/AsnC family transcriptional regulator</fullName>
    </submittedName>
</protein>
<reference evidence="6 7" key="1">
    <citation type="submission" date="2019-02" db="EMBL/GenBank/DDBJ databases">
        <title>Hansschlegelia quercus sp. nov., a novel methylotrophic bacterium from buds of oak (Quercus robur L.).</title>
        <authorList>
            <person name="Agafonova N.V."/>
            <person name="Kaparullina E.N."/>
            <person name="Grouzdev D.S."/>
            <person name="Doronina N.V."/>
        </authorList>
    </citation>
    <scope>NUCLEOTIDE SEQUENCE [LARGE SCALE GENOMIC DNA]</scope>
    <source>
        <strain evidence="6 7">Dub</strain>
    </source>
</reference>
<keyword evidence="3" id="KW-0804">Transcription</keyword>
<dbReference type="InterPro" id="IPR036390">
    <property type="entry name" value="WH_DNA-bd_sf"/>
</dbReference>
<dbReference type="Gene3D" id="1.10.10.10">
    <property type="entry name" value="Winged helix-like DNA-binding domain superfamily/Winged helix DNA-binding domain"/>
    <property type="match status" value="1"/>
</dbReference>
<proteinExistence type="predicted"/>
<feature type="domain" description="Transcriptional regulatory protein PF0864-like C-terminal" evidence="5">
    <location>
        <begin position="146"/>
        <end position="206"/>
    </location>
</feature>
<dbReference type="SMART" id="SM00344">
    <property type="entry name" value="HTH_ASNC"/>
    <property type="match status" value="1"/>
</dbReference>
<evidence type="ECO:0000313" key="6">
    <source>
        <dbReference type="EMBL" id="TBN51726.1"/>
    </source>
</evidence>
<dbReference type="InterPro" id="IPR050684">
    <property type="entry name" value="HTH-Siroheme_Decarb"/>
</dbReference>
<dbReference type="InterPro" id="IPR000485">
    <property type="entry name" value="AsnC-type_HTH_dom"/>
</dbReference>
<comment type="caution">
    <text evidence="6">The sequence shown here is derived from an EMBL/GenBank/DDBJ whole genome shotgun (WGS) entry which is preliminary data.</text>
</comment>
<dbReference type="PANTHER" id="PTHR43413">
    <property type="entry name" value="TRANSCRIPTIONAL REGULATOR, ASNC FAMILY"/>
    <property type="match status" value="1"/>
</dbReference>
<keyword evidence="1" id="KW-0805">Transcription regulation</keyword>
<sequence>MMKRWLGGLGGVEVISKDRDTLRDAIERRIGAVAGVQSMEIFPGFSLFYQKARFLSGPSEEGGVRTVPLQDVDKQIALALSGDGRLPFRAVAETVGVSETQVRARVTAMLESRQMSILAIMNPLAFRERSVAWLGLKIAAGSRSYEVADRLANEEHVSYVFMCGGRFDIFAELICDSDEHLQDVVETRIRSIEHLMSFELFLYIDLHYKLLGS</sequence>
<dbReference type="SUPFAM" id="SSF46785">
    <property type="entry name" value="Winged helix' DNA-binding domain"/>
    <property type="match status" value="1"/>
</dbReference>
<dbReference type="RefSeq" id="WP_131003889.1">
    <property type="nucleotide sequence ID" value="NZ_JBHSZR010000001.1"/>
</dbReference>
<evidence type="ECO:0000256" key="3">
    <source>
        <dbReference type="ARBA" id="ARBA00023163"/>
    </source>
</evidence>
<evidence type="ECO:0000259" key="5">
    <source>
        <dbReference type="Pfam" id="PF22482"/>
    </source>
</evidence>
<dbReference type="InterPro" id="IPR054609">
    <property type="entry name" value="PF0864-like_C"/>
</dbReference>
<evidence type="ECO:0000313" key="7">
    <source>
        <dbReference type="Proteomes" id="UP000291613"/>
    </source>
</evidence>
<dbReference type="OrthoDB" id="7929329at2"/>
<dbReference type="Pfam" id="PF22482">
    <property type="entry name" value="AsnC_trans_reg_3"/>
    <property type="match status" value="1"/>
</dbReference>
<organism evidence="6 7">
    <name type="scientific">Hansschlegelia quercus</name>
    <dbReference type="NCBI Taxonomy" id="2528245"/>
    <lineage>
        <taxon>Bacteria</taxon>
        <taxon>Pseudomonadati</taxon>
        <taxon>Pseudomonadota</taxon>
        <taxon>Alphaproteobacteria</taxon>
        <taxon>Hyphomicrobiales</taxon>
        <taxon>Methylopilaceae</taxon>
        <taxon>Hansschlegelia</taxon>
    </lineage>
</organism>
<dbReference type="AlphaFoldDB" id="A0A4Q9GFT7"/>
<evidence type="ECO:0000256" key="2">
    <source>
        <dbReference type="ARBA" id="ARBA00023125"/>
    </source>
</evidence>
<dbReference type="PANTHER" id="PTHR43413:SF6">
    <property type="entry name" value="REGULATORY PROTEIN ASNC"/>
    <property type="match status" value="1"/>
</dbReference>